<protein>
    <recommendedName>
        <fullName evidence="1">Phospholipid/glycerol acyltransferase domain-containing protein</fullName>
    </recommendedName>
</protein>
<dbReference type="PANTHER" id="PTHR30068:SF3">
    <property type="entry name" value="PHOSPHOLIPID_GLYCEROL ACYLTRANSFERASE DOMAIN-CONTAINING PROTEIN"/>
    <property type="match status" value="1"/>
</dbReference>
<dbReference type="EMBL" id="MWQY01000013">
    <property type="protein sequence ID" value="ORC34474.1"/>
    <property type="molecule type" value="Genomic_DNA"/>
</dbReference>
<evidence type="ECO:0000259" key="1">
    <source>
        <dbReference type="Pfam" id="PF01553"/>
    </source>
</evidence>
<dbReference type="STRING" id="1963862.B4O97_12595"/>
<name>A0A1Y1RXH3_9SPIO</name>
<dbReference type="Pfam" id="PF01553">
    <property type="entry name" value="Acyltransferase"/>
    <property type="match status" value="1"/>
</dbReference>
<dbReference type="GO" id="GO:0016746">
    <property type="term" value="F:acyltransferase activity"/>
    <property type="evidence" value="ECO:0007669"/>
    <property type="project" value="InterPro"/>
</dbReference>
<dbReference type="InterPro" id="IPR002123">
    <property type="entry name" value="Plipid/glycerol_acylTrfase"/>
</dbReference>
<gene>
    <name evidence="2" type="ORF">B4O97_12595</name>
</gene>
<evidence type="ECO:0000313" key="3">
    <source>
        <dbReference type="Proteomes" id="UP000192343"/>
    </source>
</evidence>
<dbReference type="SUPFAM" id="SSF69593">
    <property type="entry name" value="Glycerol-3-phosphate (1)-acyltransferase"/>
    <property type="match status" value="1"/>
</dbReference>
<dbReference type="RefSeq" id="WP_083051309.1">
    <property type="nucleotide sequence ID" value="NZ_MWQY01000013.1"/>
</dbReference>
<reference evidence="2 3" key="1">
    <citation type="submission" date="2017-03" db="EMBL/GenBank/DDBJ databases">
        <title>Draft Genome sequence of Marispirochaeta sp. strain JC444.</title>
        <authorList>
            <person name="Shivani Y."/>
            <person name="Subhash Y."/>
            <person name="Sasikala C."/>
            <person name="Ramana C."/>
        </authorList>
    </citation>
    <scope>NUCLEOTIDE SEQUENCE [LARGE SCALE GENOMIC DNA]</scope>
    <source>
        <strain evidence="2 3">JC444</strain>
    </source>
</reference>
<dbReference type="AlphaFoldDB" id="A0A1Y1RXH3"/>
<dbReference type="GO" id="GO:0042840">
    <property type="term" value="P:D-glucuronate catabolic process"/>
    <property type="evidence" value="ECO:0007669"/>
    <property type="project" value="TreeGrafter"/>
</dbReference>
<feature type="domain" description="Phospholipid/glycerol acyltransferase" evidence="1">
    <location>
        <begin position="96"/>
        <end position="203"/>
    </location>
</feature>
<proteinExistence type="predicted"/>
<dbReference type="OrthoDB" id="1078132at2"/>
<comment type="caution">
    <text evidence="2">The sequence shown here is derived from an EMBL/GenBank/DDBJ whole genome shotgun (WGS) entry which is preliminary data.</text>
</comment>
<organism evidence="2 3">
    <name type="scientific">Marispirochaeta aestuarii</name>
    <dbReference type="NCBI Taxonomy" id="1963862"/>
    <lineage>
        <taxon>Bacteria</taxon>
        <taxon>Pseudomonadati</taxon>
        <taxon>Spirochaetota</taxon>
        <taxon>Spirochaetia</taxon>
        <taxon>Spirochaetales</taxon>
        <taxon>Spirochaetaceae</taxon>
        <taxon>Marispirochaeta</taxon>
    </lineage>
</organism>
<dbReference type="Proteomes" id="UP000192343">
    <property type="component" value="Unassembled WGS sequence"/>
</dbReference>
<keyword evidence="3" id="KW-1185">Reference proteome</keyword>
<dbReference type="PANTHER" id="PTHR30068">
    <property type="entry name" value="URONATE ISOMERASE"/>
    <property type="match status" value="1"/>
</dbReference>
<dbReference type="GO" id="GO:0019698">
    <property type="term" value="P:D-galacturonate catabolic process"/>
    <property type="evidence" value="ECO:0007669"/>
    <property type="project" value="TreeGrafter"/>
</dbReference>
<accession>A0A1Y1RXH3</accession>
<sequence>MEQADEFKDIRPYRDDEIREVLLRIARHPWIAELVRRYRFPYISKRVFPLVRPLVSWGLSSKVKQVRSVDQFQREFIVKLVLDTIRRKSTDGISADGLDALNRDTSYLFISNHRDITLDPAYINYFLALHDLNITEIAFGDNLMINDLVADLIRVNRSFIVHRGLSPREQLASSIRLSRYIDSRIQEGQSIWIAQREGRAKDGDDRTNPAVIKMLYLAHRKSDVDYTEMVRRYCIVPVAVSYEFDPCDRMKAWEIYRKENKGTHSKGKFEDLASMYAGIQGYKGRIHYQYCEPLTGEYSSEKEVAEAIDRAIHRGYRLWPNNYIGYDLLHGGSKYLDRYSQEELETFNARFRRLPPQVRTKAWAAYAKPVENREALD</sequence>
<evidence type="ECO:0000313" key="2">
    <source>
        <dbReference type="EMBL" id="ORC34474.1"/>
    </source>
</evidence>